<protein>
    <submittedName>
        <fullName evidence="1">Uncharacterized protein</fullName>
    </submittedName>
</protein>
<keyword evidence="2" id="KW-1185">Reference proteome</keyword>
<sequence length="165" mass="18354">MCLEALATVRTATHYARSDNRCLSALQMTNTSALLLHRLDNILGHCSGTTLLNRSDTIIRHRTTTTGHHHHRNITISGSGARIRRLISPTTTDIRVTTADIDMDTQVVDNSFVLECWRLHKTLTVGGKPSSTGEMPVEECLRLSHGPLDKGWLLMAKQVGDYIRL</sequence>
<dbReference type="AlphaFoldDB" id="A0A9D4MPG6"/>
<proteinExistence type="predicted"/>
<reference evidence="1" key="2">
    <citation type="submission" date="2020-11" db="EMBL/GenBank/DDBJ databases">
        <authorList>
            <person name="McCartney M.A."/>
            <person name="Auch B."/>
            <person name="Kono T."/>
            <person name="Mallez S."/>
            <person name="Becker A."/>
            <person name="Gohl D.M."/>
            <person name="Silverstein K.A.T."/>
            <person name="Koren S."/>
            <person name="Bechman K.B."/>
            <person name="Herman A."/>
            <person name="Abrahante J.E."/>
            <person name="Garbe J."/>
        </authorList>
    </citation>
    <scope>NUCLEOTIDE SEQUENCE</scope>
    <source>
        <strain evidence="1">Duluth1</strain>
        <tissue evidence="1">Whole animal</tissue>
    </source>
</reference>
<dbReference type="EMBL" id="JAIWYP010000001">
    <property type="protein sequence ID" value="KAH3881045.1"/>
    <property type="molecule type" value="Genomic_DNA"/>
</dbReference>
<reference evidence="1" key="1">
    <citation type="journal article" date="2019" name="bioRxiv">
        <title>The Genome of the Zebra Mussel, Dreissena polymorpha: A Resource for Invasive Species Research.</title>
        <authorList>
            <person name="McCartney M.A."/>
            <person name="Auch B."/>
            <person name="Kono T."/>
            <person name="Mallez S."/>
            <person name="Zhang Y."/>
            <person name="Obille A."/>
            <person name="Becker A."/>
            <person name="Abrahante J.E."/>
            <person name="Garbe J."/>
            <person name="Badalamenti J.P."/>
            <person name="Herman A."/>
            <person name="Mangelson H."/>
            <person name="Liachko I."/>
            <person name="Sullivan S."/>
            <person name="Sone E.D."/>
            <person name="Koren S."/>
            <person name="Silverstein K.A.T."/>
            <person name="Beckman K.B."/>
            <person name="Gohl D.M."/>
        </authorList>
    </citation>
    <scope>NUCLEOTIDE SEQUENCE</scope>
    <source>
        <strain evidence="1">Duluth1</strain>
        <tissue evidence="1">Whole animal</tissue>
    </source>
</reference>
<comment type="caution">
    <text evidence="1">The sequence shown here is derived from an EMBL/GenBank/DDBJ whole genome shotgun (WGS) entry which is preliminary data.</text>
</comment>
<organism evidence="1 2">
    <name type="scientific">Dreissena polymorpha</name>
    <name type="common">Zebra mussel</name>
    <name type="synonym">Mytilus polymorpha</name>
    <dbReference type="NCBI Taxonomy" id="45954"/>
    <lineage>
        <taxon>Eukaryota</taxon>
        <taxon>Metazoa</taxon>
        <taxon>Spiralia</taxon>
        <taxon>Lophotrochozoa</taxon>
        <taxon>Mollusca</taxon>
        <taxon>Bivalvia</taxon>
        <taxon>Autobranchia</taxon>
        <taxon>Heteroconchia</taxon>
        <taxon>Euheterodonta</taxon>
        <taxon>Imparidentia</taxon>
        <taxon>Neoheterodontei</taxon>
        <taxon>Myida</taxon>
        <taxon>Dreissenoidea</taxon>
        <taxon>Dreissenidae</taxon>
        <taxon>Dreissena</taxon>
    </lineage>
</organism>
<evidence type="ECO:0000313" key="1">
    <source>
        <dbReference type="EMBL" id="KAH3881045.1"/>
    </source>
</evidence>
<name>A0A9D4MPG6_DREPO</name>
<gene>
    <name evidence="1" type="ORF">DPMN_004969</name>
</gene>
<accession>A0A9D4MPG6</accession>
<evidence type="ECO:0000313" key="2">
    <source>
        <dbReference type="Proteomes" id="UP000828390"/>
    </source>
</evidence>
<dbReference type="Proteomes" id="UP000828390">
    <property type="component" value="Unassembled WGS sequence"/>
</dbReference>